<dbReference type="OrthoDB" id="10587041at2759"/>
<organism evidence="1 2">
    <name type="scientific">Rhizophagus irregularis</name>
    <dbReference type="NCBI Taxonomy" id="588596"/>
    <lineage>
        <taxon>Eukaryota</taxon>
        <taxon>Fungi</taxon>
        <taxon>Fungi incertae sedis</taxon>
        <taxon>Mucoromycota</taxon>
        <taxon>Glomeromycotina</taxon>
        <taxon>Glomeromycetes</taxon>
        <taxon>Glomerales</taxon>
        <taxon>Glomeraceae</taxon>
        <taxon>Rhizophagus</taxon>
    </lineage>
</organism>
<accession>A0A2I1GTE2</accession>
<evidence type="ECO:0000313" key="1">
    <source>
        <dbReference type="EMBL" id="PKY49887.1"/>
    </source>
</evidence>
<evidence type="ECO:0000313" key="2">
    <source>
        <dbReference type="Proteomes" id="UP000234323"/>
    </source>
</evidence>
<dbReference type="Proteomes" id="UP000234323">
    <property type="component" value="Unassembled WGS sequence"/>
</dbReference>
<protein>
    <submittedName>
        <fullName evidence="1">Uncharacterized protein</fullName>
    </submittedName>
</protein>
<reference evidence="1 2" key="1">
    <citation type="submission" date="2015-10" db="EMBL/GenBank/DDBJ databases">
        <title>Genome analyses suggest a sexual origin of heterokaryosis in a supposedly ancient asexual fungus.</title>
        <authorList>
            <person name="Ropars J."/>
            <person name="Sedzielewska K."/>
            <person name="Noel J."/>
            <person name="Charron P."/>
            <person name="Farinelli L."/>
            <person name="Marton T."/>
            <person name="Kruger M."/>
            <person name="Pelin A."/>
            <person name="Brachmann A."/>
            <person name="Corradi N."/>
        </authorList>
    </citation>
    <scope>NUCLEOTIDE SEQUENCE [LARGE SCALE GENOMIC DNA]</scope>
    <source>
        <strain evidence="1 2">A4</strain>
    </source>
</reference>
<name>A0A2I1GTE2_9GLOM</name>
<dbReference type="EMBL" id="LLXI01000795">
    <property type="protein sequence ID" value="PKY49887.1"/>
    <property type="molecule type" value="Genomic_DNA"/>
</dbReference>
<proteinExistence type="predicted"/>
<comment type="caution">
    <text evidence="1">The sequence shown here is derived from an EMBL/GenBank/DDBJ whole genome shotgun (WGS) entry which is preliminary data.</text>
</comment>
<keyword evidence="2" id="KW-1185">Reference proteome</keyword>
<sequence length="66" mass="8142">MELKVKISKERLNELRDKMKESNEIIVKFYDDDKECLEEWDVTYEIVIKEFERVAEKEIYIYYSAI</sequence>
<gene>
    <name evidence="1" type="ORF">RhiirA4_466041</name>
</gene>
<dbReference type="AlphaFoldDB" id="A0A2I1GTE2"/>